<dbReference type="SUPFAM" id="SSF50998">
    <property type="entry name" value="Quinoprotein alcohol dehydrogenase-like"/>
    <property type="match status" value="1"/>
</dbReference>
<dbReference type="EMBL" id="PVTX01000002">
    <property type="protein sequence ID" value="PRZ08548.1"/>
    <property type="molecule type" value="Genomic_DNA"/>
</dbReference>
<evidence type="ECO:0000259" key="3">
    <source>
        <dbReference type="Pfam" id="PF13360"/>
    </source>
</evidence>
<evidence type="ECO:0000256" key="2">
    <source>
        <dbReference type="SAM" id="Phobius"/>
    </source>
</evidence>
<dbReference type="InterPro" id="IPR002372">
    <property type="entry name" value="PQQ_rpt_dom"/>
</dbReference>
<feature type="domain" description="Pyrrolo-quinoline quinone repeat" evidence="3">
    <location>
        <begin position="388"/>
        <end position="512"/>
    </location>
</feature>
<keyword evidence="2" id="KW-0812">Transmembrane</keyword>
<keyword evidence="5" id="KW-1185">Reference proteome</keyword>
<dbReference type="InterPro" id="IPR011047">
    <property type="entry name" value="Quinoprotein_ADH-like_sf"/>
</dbReference>
<dbReference type="InterPro" id="IPR015943">
    <property type="entry name" value="WD40/YVTN_repeat-like_dom_sf"/>
</dbReference>
<comment type="caution">
    <text evidence="4">The sequence shown here is derived from an EMBL/GenBank/DDBJ whole genome shotgun (WGS) entry which is preliminary data.</text>
</comment>
<keyword evidence="2" id="KW-0472">Membrane</keyword>
<sequence length="556" mass="57464">MVSFDVSSDADAGLEGDDGGAPAVAEARPGWWSRAGERWHRADPRQRRLFAGVAGGLAIVLVGGTAVGAAVASHTQTERLRNSPGGVVSLEGELAAVWRVEGGGVPVVLPDGLVVLAEGDDAVALDAGTGEERWRAALGADPVCGPQPRLESGVEWAMPSELVTCLHGPTDERAVTVLDAAGDVVGQRELPGAEYGGEDRDVAPAADGGLLVVEHDTDMPDRLDHATQAGARAAIRRVDPEEARVHVEDAVTGDVRFEVPTGAPSGRLLDECAFVWDRSDGSFPRSFDQATPFRIEVSPPRTLVASPALVGYQWCDVGGATTTTGAVLVESTGEDAVFLGGVAAVEAYSADRFVVPSQDPASGEIGSDLVGADGSVLLESPTRQVATPGASVDADESVVLATDGFGQALTGLDPAGEELWRLDHEAAGVLARAGDVAVVAGNEDLVGVDVTDGTERWRVAMSAPEGRPYAWPTSAVTDGDRVTVALTAVTGDDDQVGELLTVDLATGTARRERLGAGTVPYLAAVDGHLLLQELTVPPDSWVEEADLTSVSVLAPR</sequence>
<feature type="transmembrane region" description="Helical" evidence="2">
    <location>
        <begin position="49"/>
        <end position="72"/>
    </location>
</feature>
<evidence type="ECO:0000313" key="5">
    <source>
        <dbReference type="Proteomes" id="UP000239895"/>
    </source>
</evidence>
<organism evidence="4 5">
    <name type="scientific">Isoptericola halotolerans</name>
    <dbReference type="NCBI Taxonomy" id="300560"/>
    <lineage>
        <taxon>Bacteria</taxon>
        <taxon>Bacillati</taxon>
        <taxon>Actinomycetota</taxon>
        <taxon>Actinomycetes</taxon>
        <taxon>Micrococcales</taxon>
        <taxon>Promicromonosporaceae</taxon>
        <taxon>Isoptericola</taxon>
    </lineage>
</organism>
<dbReference type="PANTHER" id="PTHR34512">
    <property type="entry name" value="CELL SURFACE PROTEIN"/>
    <property type="match status" value="1"/>
</dbReference>
<dbReference type="Pfam" id="PF13360">
    <property type="entry name" value="PQQ_2"/>
    <property type="match status" value="2"/>
</dbReference>
<dbReference type="Gene3D" id="2.130.10.10">
    <property type="entry name" value="YVTN repeat-like/Quinoprotein amine dehydrogenase"/>
    <property type="match status" value="2"/>
</dbReference>
<gene>
    <name evidence="4" type="ORF">BCL65_10290</name>
</gene>
<dbReference type="SMART" id="SM00564">
    <property type="entry name" value="PQQ"/>
    <property type="match status" value="3"/>
</dbReference>
<reference evidence="4 5" key="1">
    <citation type="submission" date="2018-03" db="EMBL/GenBank/DDBJ databases">
        <title>Comparative analysis of microorganisms from saline springs in Andes Mountain Range, Colombia.</title>
        <authorList>
            <person name="Rubin E."/>
        </authorList>
    </citation>
    <scope>NUCLEOTIDE SEQUENCE [LARGE SCALE GENOMIC DNA]</scope>
    <source>
        <strain evidence="4 5">CG 23</strain>
    </source>
</reference>
<feature type="region of interest" description="Disordered" evidence="1">
    <location>
        <begin position="1"/>
        <end position="25"/>
    </location>
</feature>
<proteinExistence type="predicted"/>
<accession>A0ABX5EGC8</accession>
<evidence type="ECO:0000256" key="1">
    <source>
        <dbReference type="SAM" id="MobiDB-lite"/>
    </source>
</evidence>
<dbReference type="InterPro" id="IPR018391">
    <property type="entry name" value="PQQ_b-propeller_rpt"/>
</dbReference>
<keyword evidence="2" id="KW-1133">Transmembrane helix</keyword>
<protein>
    <submittedName>
        <fullName evidence="4">Pyrroloquinoline-quinone binding quinoprotein</fullName>
    </submittedName>
</protein>
<dbReference type="Proteomes" id="UP000239895">
    <property type="component" value="Unassembled WGS sequence"/>
</dbReference>
<dbReference type="PANTHER" id="PTHR34512:SF30">
    <property type="entry name" value="OUTER MEMBRANE PROTEIN ASSEMBLY FACTOR BAMB"/>
    <property type="match status" value="1"/>
</dbReference>
<feature type="domain" description="Pyrrolo-quinoline quinone repeat" evidence="3">
    <location>
        <begin position="96"/>
        <end position="154"/>
    </location>
</feature>
<name>A0ABX5EGC8_9MICO</name>
<evidence type="ECO:0000313" key="4">
    <source>
        <dbReference type="EMBL" id="PRZ08548.1"/>
    </source>
</evidence>